<evidence type="ECO:0000256" key="2">
    <source>
        <dbReference type="ARBA" id="ARBA00022525"/>
    </source>
</evidence>
<name>A0ABQ3SDY1_9ACTN</name>
<dbReference type="InterPro" id="IPR013783">
    <property type="entry name" value="Ig-like_fold"/>
</dbReference>
<evidence type="ECO:0000259" key="6">
    <source>
        <dbReference type="Pfam" id="PF17802"/>
    </source>
</evidence>
<evidence type="ECO:0000259" key="7">
    <source>
        <dbReference type="Pfam" id="PF20597"/>
    </source>
</evidence>
<keyword evidence="3 5" id="KW-0732">Signal</keyword>
<dbReference type="InterPro" id="IPR041033">
    <property type="entry name" value="SpaA_PFL_dom_1"/>
</dbReference>
<evidence type="ECO:0000256" key="3">
    <source>
        <dbReference type="ARBA" id="ARBA00022729"/>
    </source>
</evidence>
<accession>A0ABQ3SDY1</accession>
<dbReference type="NCBIfam" id="TIGR04215">
    <property type="entry name" value="choice_anch_A"/>
    <property type="match status" value="1"/>
</dbReference>
<dbReference type="Proteomes" id="UP000613974">
    <property type="component" value="Unassembled WGS sequence"/>
</dbReference>
<feature type="domain" description="SpaA-like prealbumin fold" evidence="6">
    <location>
        <begin position="477"/>
        <end position="557"/>
    </location>
</feature>
<organism evidence="8 9">
    <name type="scientific">Streptomyces nojiriensis</name>
    <dbReference type="NCBI Taxonomy" id="66374"/>
    <lineage>
        <taxon>Bacteria</taxon>
        <taxon>Bacillati</taxon>
        <taxon>Actinomycetota</taxon>
        <taxon>Actinomycetes</taxon>
        <taxon>Kitasatosporales</taxon>
        <taxon>Streptomycetaceae</taxon>
        <taxon>Streptomyces</taxon>
    </lineage>
</organism>
<feature type="compositionally biased region" description="Basic and acidic residues" evidence="4">
    <location>
        <begin position="692"/>
        <end position="713"/>
    </location>
</feature>
<feature type="signal peptide" evidence="5">
    <location>
        <begin position="1"/>
        <end position="25"/>
    </location>
</feature>
<gene>
    <name evidence="8" type="ORF">Snoj_02520</name>
</gene>
<evidence type="ECO:0000313" key="8">
    <source>
        <dbReference type="EMBL" id="GHI66334.1"/>
    </source>
</evidence>
<dbReference type="Pfam" id="PF20597">
    <property type="entry name" value="pAdhesive_15"/>
    <property type="match status" value="1"/>
</dbReference>
<protein>
    <recommendedName>
        <fullName evidence="10">Choice-of-anchor A family protein</fullName>
    </recommendedName>
</protein>
<dbReference type="PANTHER" id="PTHR36108">
    <property type="entry name" value="COLOSSIN-B-RELATED"/>
    <property type="match status" value="1"/>
</dbReference>
<keyword evidence="9" id="KW-1185">Reference proteome</keyword>
<dbReference type="Pfam" id="PF17802">
    <property type="entry name" value="SpaA"/>
    <property type="match status" value="3"/>
</dbReference>
<proteinExistence type="inferred from homology"/>
<dbReference type="RefSeq" id="WP_189742964.1">
    <property type="nucleotide sequence ID" value="NZ_BMRL01000012.1"/>
</dbReference>
<evidence type="ECO:0008006" key="10">
    <source>
        <dbReference type="Google" id="ProtNLM"/>
    </source>
</evidence>
<comment type="caution">
    <text evidence="8">The sequence shown here is derived from an EMBL/GenBank/DDBJ whole genome shotgun (WGS) entry which is preliminary data.</text>
</comment>
<evidence type="ECO:0000313" key="9">
    <source>
        <dbReference type="Proteomes" id="UP000613974"/>
    </source>
</evidence>
<dbReference type="EMBL" id="BNEC01000003">
    <property type="protein sequence ID" value="GHI66334.1"/>
    <property type="molecule type" value="Genomic_DNA"/>
</dbReference>
<comment type="similarity">
    <text evidence="1">Belongs to the serine-aspartate repeat-containing protein (SDr) family.</text>
</comment>
<keyword evidence="2" id="KW-0964">Secreted</keyword>
<feature type="region of interest" description="Disordered" evidence="4">
    <location>
        <begin position="689"/>
        <end position="779"/>
    </location>
</feature>
<evidence type="ECO:0000256" key="4">
    <source>
        <dbReference type="SAM" id="MobiDB-lite"/>
    </source>
</evidence>
<feature type="domain" description="Choice-of-anchor A" evidence="7">
    <location>
        <begin position="71"/>
        <end position="306"/>
    </location>
</feature>
<feature type="domain" description="SpaA-like prealbumin fold" evidence="6">
    <location>
        <begin position="587"/>
        <end position="668"/>
    </location>
</feature>
<evidence type="ECO:0000256" key="1">
    <source>
        <dbReference type="ARBA" id="ARBA00007257"/>
    </source>
</evidence>
<sequence length="779" mass="81730">MSARNWTLGLAIGAVLASAAPAASAEGPGGDRPAAVARAPLPGGLGPCVPGDCPDPYPAIGTDGIPQGRDNGINIFAGGDFRVRGRASEAEGRLVVLGDFDQDKQAGGDSRYNVGIVGAGSRVPPPAGADFLTTGGSVTVAAGERLLADGGVVRYAGSVEGAVTGRPVGDPAAVTPYAGLRDRLSAASQCYARVDGQPRRATGTAVDNGYETLFTGDGTSSLQVFNIDANLVGNGGGQQGIRFARIPDTATVLVNVLGATRTISTYSGGIQDTDPLNAYRDRLLWNFPDATTVNLTGGGQFQGSFLMGQQSSETTVTLPGINGRFFTTGSVTHGSSTTGGGGQEFHAYPFNGDLPDCAGPVPVTGSVSVLKRDAGTGAALQGARFELWRETNGRDGLQDTAPGADTLVAECTTPGSGICERTGEPGTYYWRETGAPPGYDLDDTVHELTLTAENAAAGVRYEADNRRTPEPPDTARVVLRKTDRATGLPLAGARFDLWRESNGSTGLQTDQPGGDTRLDGACVTDTQGTCTVELPIGHTYYWRETAAPVGYETPADPATRFDLDLGDVADGVVVDVANTPVSEEYEGRIRVVKQDARTRQPLRGAVFELWQETNNTPGLQTRGSNADHRAAPGCTTDRTGVCDFGPLPEGWYYLVETAVPAGYVLPADRVTGPLRLDIGTPDRRIVVTLRNKPVDHGKDDHGKDDHGKGDHGKDKHPKQPKHPKGDHGKGKHPQQAKHPKGGPGKGKHPQHSKHSKHPHPKHSKHPHPKHSKHSKGPRA</sequence>
<reference evidence="9" key="1">
    <citation type="submission" date="2023-07" db="EMBL/GenBank/DDBJ databases">
        <title>Whole genome shotgun sequence of Streptomyces nojiriensis NBRC 13794.</title>
        <authorList>
            <person name="Komaki H."/>
            <person name="Tamura T."/>
        </authorList>
    </citation>
    <scope>NUCLEOTIDE SEQUENCE [LARGE SCALE GENOMIC DNA]</scope>
    <source>
        <strain evidence="9">NBRC 13794</strain>
    </source>
</reference>
<dbReference type="PANTHER" id="PTHR36108:SF13">
    <property type="entry name" value="COLOSSIN-B-RELATED"/>
    <property type="match status" value="1"/>
</dbReference>
<feature type="chain" id="PRO_5047518527" description="Choice-of-anchor A family protein" evidence="5">
    <location>
        <begin position="26"/>
        <end position="779"/>
    </location>
</feature>
<feature type="domain" description="SpaA-like prealbumin fold" evidence="6">
    <location>
        <begin position="365"/>
        <end position="456"/>
    </location>
</feature>
<evidence type="ECO:0000256" key="5">
    <source>
        <dbReference type="SAM" id="SignalP"/>
    </source>
</evidence>
<dbReference type="Gene3D" id="2.60.40.10">
    <property type="entry name" value="Immunoglobulins"/>
    <property type="match status" value="3"/>
</dbReference>
<dbReference type="InterPro" id="IPR026588">
    <property type="entry name" value="Choice_anch_A"/>
</dbReference>
<dbReference type="GeneID" id="95592704"/>
<feature type="compositionally biased region" description="Basic residues" evidence="4">
    <location>
        <begin position="729"/>
        <end position="779"/>
    </location>
</feature>